<dbReference type="PROSITE" id="PS01307">
    <property type="entry name" value="MOTA"/>
    <property type="match status" value="1"/>
</dbReference>
<feature type="transmembrane region" description="Helical" evidence="9">
    <location>
        <begin position="36"/>
        <end position="57"/>
    </location>
</feature>
<evidence type="ECO:0000256" key="9">
    <source>
        <dbReference type="SAM" id="Phobius"/>
    </source>
</evidence>
<dbReference type="AlphaFoldDB" id="A0A1N7MEE1"/>
<evidence type="ECO:0000256" key="3">
    <source>
        <dbReference type="ARBA" id="ARBA00022448"/>
    </source>
</evidence>
<evidence type="ECO:0000256" key="1">
    <source>
        <dbReference type="ARBA" id="ARBA00004651"/>
    </source>
</evidence>
<protein>
    <submittedName>
        <fullName evidence="11">Chemotaxis protein MotA</fullName>
    </submittedName>
</protein>
<dbReference type="GO" id="GO:0006935">
    <property type="term" value="P:chemotaxis"/>
    <property type="evidence" value="ECO:0007669"/>
    <property type="project" value="InterPro"/>
</dbReference>
<dbReference type="InterPro" id="IPR000540">
    <property type="entry name" value="Flag_MotA_CS"/>
</dbReference>
<sequence length="267" mass="29492">MFRFSFSTLIGFCAGIGLLAFAVASATDNHVIFISLSSFGLVFGSTMAAALISYSTADVLHAMRSMLHTFFHPPTSQKHLKQVTRRFVEWSSIYRQGGIVALEQSLTKQENNDEFIRAGIDLMGAGYANHDIRTMLTDQMDATWQRHTLEGKVLNTMAVYSPGFGMVGTIVGLIIMLDNLNGDMAGLGKGLALALITTLYGVLLSNLFFKPAANQVTEKQETMYFRHQLISEGFVLLSEKRTALYMQDRLNAFIKPSVRDQALSGEL</sequence>
<evidence type="ECO:0000256" key="2">
    <source>
        <dbReference type="ARBA" id="ARBA00008038"/>
    </source>
</evidence>
<dbReference type="Proteomes" id="UP000185639">
    <property type="component" value="Unassembled WGS sequence"/>
</dbReference>
<dbReference type="STRING" id="484498.SAMN05421686_105128"/>
<accession>A0A1N7MEE1</accession>
<dbReference type="GO" id="GO:0071978">
    <property type="term" value="P:bacterial-type flagellum-dependent swarming motility"/>
    <property type="evidence" value="ECO:0007669"/>
    <property type="project" value="InterPro"/>
</dbReference>
<evidence type="ECO:0000256" key="8">
    <source>
        <dbReference type="ARBA" id="ARBA00023136"/>
    </source>
</evidence>
<feature type="domain" description="MotA/TolQ/ExbB proton channel" evidence="10">
    <location>
        <begin position="109"/>
        <end position="222"/>
    </location>
</feature>
<comment type="subcellular location">
    <subcellularLocation>
        <location evidence="1">Cell membrane</location>
        <topology evidence="1">Multi-pass membrane protein</topology>
    </subcellularLocation>
</comment>
<keyword evidence="4" id="KW-1003">Cell membrane</keyword>
<evidence type="ECO:0000313" key="11">
    <source>
        <dbReference type="EMBL" id="SIS84392.1"/>
    </source>
</evidence>
<evidence type="ECO:0000259" key="10">
    <source>
        <dbReference type="Pfam" id="PF01618"/>
    </source>
</evidence>
<keyword evidence="8 9" id="KW-0472">Membrane</keyword>
<keyword evidence="5 9" id="KW-0812">Transmembrane</keyword>
<evidence type="ECO:0000256" key="7">
    <source>
        <dbReference type="ARBA" id="ARBA00022989"/>
    </source>
</evidence>
<dbReference type="GO" id="GO:0005886">
    <property type="term" value="C:plasma membrane"/>
    <property type="evidence" value="ECO:0007669"/>
    <property type="project" value="UniProtKB-SubCell"/>
</dbReference>
<feature type="transmembrane region" description="Helical" evidence="9">
    <location>
        <begin position="189"/>
        <end position="209"/>
    </location>
</feature>
<keyword evidence="3" id="KW-0813">Transport</keyword>
<keyword evidence="7 9" id="KW-1133">Transmembrane helix</keyword>
<dbReference type="EMBL" id="FTOH01000005">
    <property type="protein sequence ID" value="SIS84392.1"/>
    <property type="molecule type" value="Genomic_DNA"/>
</dbReference>
<dbReference type="RefSeq" id="WP_076515440.1">
    <property type="nucleotide sequence ID" value="NZ_FTOH01000005.1"/>
</dbReference>
<feature type="transmembrane region" description="Helical" evidence="9">
    <location>
        <begin position="153"/>
        <end position="177"/>
    </location>
</feature>
<dbReference type="PANTHER" id="PTHR30433:SF2">
    <property type="entry name" value="MOTILITY PROTEIN A"/>
    <property type="match status" value="1"/>
</dbReference>
<comment type="similarity">
    <text evidence="2">Belongs to the MotA family.</text>
</comment>
<organism evidence="11 12">
    <name type="scientific">Thalassolituus maritimus</name>
    <dbReference type="NCBI Taxonomy" id="484498"/>
    <lineage>
        <taxon>Bacteria</taxon>
        <taxon>Pseudomonadati</taxon>
        <taxon>Pseudomonadota</taxon>
        <taxon>Gammaproteobacteria</taxon>
        <taxon>Oceanospirillales</taxon>
        <taxon>Oceanospirillaceae</taxon>
        <taxon>Thalassolituus</taxon>
    </lineage>
</organism>
<evidence type="ECO:0000313" key="12">
    <source>
        <dbReference type="Proteomes" id="UP000185639"/>
    </source>
</evidence>
<dbReference type="PANTHER" id="PTHR30433">
    <property type="entry name" value="CHEMOTAXIS PROTEIN MOTA"/>
    <property type="match status" value="1"/>
</dbReference>
<evidence type="ECO:0000256" key="5">
    <source>
        <dbReference type="ARBA" id="ARBA00022692"/>
    </source>
</evidence>
<name>A0A1N7MEE1_9GAMM</name>
<dbReference type="InterPro" id="IPR047055">
    <property type="entry name" value="MotA-like"/>
</dbReference>
<dbReference type="OrthoDB" id="9806929at2"/>
<dbReference type="Pfam" id="PF01618">
    <property type="entry name" value="MotA_ExbB"/>
    <property type="match status" value="1"/>
</dbReference>
<reference evidence="12" key="1">
    <citation type="submission" date="2017-01" db="EMBL/GenBank/DDBJ databases">
        <authorList>
            <person name="Varghese N."/>
            <person name="Submissions S."/>
        </authorList>
    </citation>
    <scope>NUCLEOTIDE SEQUENCE [LARGE SCALE GENOMIC DNA]</scope>
    <source>
        <strain evidence="12">DSM 24913</strain>
    </source>
</reference>
<keyword evidence="12" id="KW-1185">Reference proteome</keyword>
<evidence type="ECO:0000256" key="6">
    <source>
        <dbReference type="ARBA" id="ARBA00022779"/>
    </source>
</evidence>
<keyword evidence="6" id="KW-0283">Flagellar rotation</keyword>
<dbReference type="InterPro" id="IPR002898">
    <property type="entry name" value="MotA_ExbB_proton_chnl"/>
</dbReference>
<proteinExistence type="inferred from homology"/>
<evidence type="ECO:0000256" key="4">
    <source>
        <dbReference type="ARBA" id="ARBA00022475"/>
    </source>
</evidence>
<gene>
    <name evidence="11" type="ORF">SAMN05421686_105128</name>
</gene>